<dbReference type="InterPro" id="IPR003959">
    <property type="entry name" value="ATPase_AAA_core"/>
</dbReference>
<dbReference type="PANTHER" id="PTHR48102:SF7">
    <property type="entry name" value="ATP-DEPENDENT CLP PROTEASE ATP-BINDING SUBUNIT CLPX-LIKE, MITOCHONDRIAL"/>
    <property type="match status" value="1"/>
</dbReference>
<accession>A0A1G6B6X1</accession>
<keyword evidence="2" id="KW-0645">Protease</keyword>
<dbReference type="InterPro" id="IPR050052">
    <property type="entry name" value="ATP-dep_Clp_protease_ClpX"/>
</dbReference>
<dbReference type="GO" id="GO:0051603">
    <property type="term" value="P:proteolysis involved in protein catabolic process"/>
    <property type="evidence" value="ECO:0007669"/>
    <property type="project" value="TreeGrafter"/>
</dbReference>
<reference evidence="2 3" key="1">
    <citation type="submission" date="2016-10" db="EMBL/GenBank/DDBJ databases">
        <authorList>
            <person name="de Groot N.N."/>
        </authorList>
    </citation>
    <scope>NUCLEOTIDE SEQUENCE [LARGE SCALE GENOMIC DNA]</scope>
    <source>
        <strain evidence="2 3">DSM 3217</strain>
    </source>
</reference>
<gene>
    <name evidence="2" type="ORF">SAMN02910417_01251</name>
</gene>
<dbReference type="Proteomes" id="UP000199228">
    <property type="component" value="Unassembled WGS sequence"/>
</dbReference>
<dbReference type="AlphaFoldDB" id="A0A1G6B6X1"/>
<evidence type="ECO:0000259" key="1">
    <source>
        <dbReference type="Pfam" id="PF07724"/>
    </source>
</evidence>
<protein>
    <submittedName>
        <fullName evidence="2">ATP-dependent protease Clp, ATPase subunit</fullName>
    </submittedName>
</protein>
<evidence type="ECO:0000313" key="3">
    <source>
        <dbReference type="Proteomes" id="UP000199228"/>
    </source>
</evidence>
<dbReference type="OrthoDB" id="9779501at2"/>
<proteinExistence type="predicted"/>
<keyword evidence="3" id="KW-1185">Reference proteome</keyword>
<dbReference type="InterPro" id="IPR027417">
    <property type="entry name" value="P-loop_NTPase"/>
</dbReference>
<dbReference type="GO" id="GO:0016887">
    <property type="term" value="F:ATP hydrolysis activity"/>
    <property type="evidence" value="ECO:0007669"/>
    <property type="project" value="InterPro"/>
</dbReference>
<dbReference type="Pfam" id="PF07724">
    <property type="entry name" value="AAA_2"/>
    <property type="match status" value="1"/>
</dbReference>
<feature type="domain" description="ATPase AAA-type core" evidence="1">
    <location>
        <begin position="70"/>
        <end position="234"/>
    </location>
</feature>
<dbReference type="RefSeq" id="WP_090173335.1">
    <property type="nucleotide sequence ID" value="NZ_FMXR01000008.1"/>
</dbReference>
<name>A0A1G6B6X1_EUBOX</name>
<organism evidence="2 3">
    <name type="scientific">Eubacterium oxidoreducens</name>
    <dbReference type="NCBI Taxonomy" id="1732"/>
    <lineage>
        <taxon>Bacteria</taxon>
        <taxon>Bacillati</taxon>
        <taxon>Bacillota</taxon>
        <taxon>Clostridia</taxon>
        <taxon>Eubacteriales</taxon>
        <taxon>Eubacteriaceae</taxon>
        <taxon>Eubacterium</taxon>
    </lineage>
</organism>
<dbReference type="GO" id="GO:0008233">
    <property type="term" value="F:peptidase activity"/>
    <property type="evidence" value="ECO:0007669"/>
    <property type="project" value="UniProtKB-KW"/>
</dbReference>
<dbReference type="PANTHER" id="PTHR48102">
    <property type="entry name" value="ATP-DEPENDENT CLP PROTEASE ATP-BINDING SUBUNIT CLPX-LIKE, MITOCHONDRIAL-RELATED"/>
    <property type="match status" value="1"/>
</dbReference>
<dbReference type="Gene3D" id="3.40.50.300">
    <property type="entry name" value="P-loop containing nucleotide triphosphate hydrolases"/>
    <property type="match status" value="1"/>
</dbReference>
<dbReference type="SUPFAM" id="SSF52540">
    <property type="entry name" value="P-loop containing nucleoside triphosphate hydrolases"/>
    <property type="match status" value="1"/>
</dbReference>
<evidence type="ECO:0000313" key="2">
    <source>
        <dbReference type="EMBL" id="SDB16400.1"/>
    </source>
</evidence>
<dbReference type="STRING" id="1732.SAMN02910417_01251"/>
<sequence>MDNIKNETSYKWWDDRATITTNKPDADFDKELFKTPKSIKNYLDSKMFGCEQYKKRMSVAIFSAIHKKVKTNMLVIGNSGSGKTELARILKEIYPNTVIFDASLVSPKSYRGNTSFSDMFLSLDTTRPAFCFVDEIDKALCRHESELGTLMQNELLKLVEGSELFVGEDKNKKKIDTSLVSFIFMGTFDSVRQERKSSIGFGSDVTLSNKDTPVTKEEIEDSETLSAEFLGRLNGGIITIPPVTESIAMAVLADERYSPISRLEKTYSVSIKLKTTNIEELAQSTAKYGFRAIYSELHEKLCDALYEDSNSVTIDI</sequence>
<dbReference type="EMBL" id="FMXR01000008">
    <property type="protein sequence ID" value="SDB16400.1"/>
    <property type="molecule type" value="Genomic_DNA"/>
</dbReference>
<keyword evidence="2" id="KW-0378">Hydrolase</keyword>
<dbReference type="GO" id="GO:0005524">
    <property type="term" value="F:ATP binding"/>
    <property type="evidence" value="ECO:0007669"/>
    <property type="project" value="InterPro"/>
</dbReference>